<evidence type="ECO:0000313" key="7">
    <source>
        <dbReference type="EMBL" id="EJT45393.1"/>
    </source>
</evidence>
<dbReference type="Gene3D" id="3.40.800.10">
    <property type="entry name" value="Ureohydrolase domain"/>
    <property type="match status" value="1"/>
</dbReference>
<dbReference type="GO" id="GO:0033389">
    <property type="term" value="P:putrescine biosynthetic process from arginine, via agmatine"/>
    <property type="evidence" value="ECO:0007669"/>
    <property type="project" value="TreeGrafter"/>
</dbReference>
<keyword evidence="3 4" id="KW-0378">Hydrolase</keyword>
<dbReference type="SUPFAM" id="SSF52768">
    <property type="entry name" value="Arginase/deacetylase"/>
    <property type="match status" value="1"/>
</dbReference>
<feature type="region of interest" description="Disordered" evidence="5">
    <location>
        <begin position="1"/>
        <end position="39"/>
    </location>
</feature>
<feature type="domain" description="Wbp11/ELF5/Saf1 N-terminal" evidence="6">
    <location>
        <begin position="6"/>
        <end position="74"/>
    </location>
</feature>
<dbReference type="VEuPathDB" id="FungiDB:A1Q1_06156"/>
<dbReference type="InterPro" id="IPR023696">
    <property type="entry name" value="Ureohydrolase_dom_sf"/>
</dbReference>
<name>J5Q483_TRIAS</name>
<evidence type="ECO:0000259" key="6">
    <source>
        <dbReference type="Pfam" id="PF09429"/>
    </source>
</evidence>
<accession>J5Q483</accession>
<feature type="region of interest" description="Disordered" evidence="5">
    <location>
        <begin position="81"/>
        <end position="257"/>
    </location>
</feature>
<dbReference type="HOGENOM" id="CLU_384586_0_0_1"/>
<dbReference type="GO" id="GO:0008783">
    <property type="term" value="F:agmatinase activity"/>
    <property type="evidence" value="ECO:0007669"/>
    <property type="project" value="TreeGrafter"/>
</dbReference>
<dbReference type="PANTHER" id="PTHR11358">
    <property type="entry name" value="ARGINASE/AGMATINASE"/>
    <property type="match status" value="1"/>
</dbReference>
<reference evidence="7 8" key="1">
    <citation type="journal article" date="2012" name="Eukaryot. Cell">
        <title>Draft genome sequence of CBS 2479, the standard type strain of Trichosporon asahii.</title>
        <authorList>
            <person name="Yang R.Y."/>
            <person name="Li H.T."/>
            <person name="Zhu H."/>
            <person name="Zhou G.P."/>
            <person name="Wang M."/>
            <person name="Wang L."/>
        </authorList>
    </citation>
    <scope>NUCLEOTIDE SEQUENCE [LARGE SCALE GENOMIC DNA]</scope>
    <source>
        <strain evidence="8">ATCC 90039 / CBS 2479 / JCM 2466 / KCTC 7840 / NCYC 2677 / UAMH 7654</strain>
    </source>
</reference>
<gene>
    <name evidence="7" type="ORF">A1Q1_06156</name>
</gene>
<dbReference type="InterPro" id="IPR020855">
    <property type="entry name" value="Ureohydrolase_Mn_BS"/>
</dbReference>
<evidence type="ECO:0000313" key="8">
    <source>
        <dbReference type="Proteomes" id="UP000002748"/>
    </source>
</evidence>
<dbReference type="Pfam" id="PF12622">
    <property type="entry name" value="NpwBP"/>
    <property type="match status" value="1"/>
</dbReference>
<feature type="compositionally biased region" description="Gly residues" evidence="5">
    <location>
        <begin position="214"/>
        <end position="225"/>
    </location>
</feature>
<comment type="similarity">
    <text evidence="1">Belongs to the arginase family. Agmatinase subfamily.</text>
</comment>
<keyword evidence="2" id="KW-0479">Metal-binding</keyword>
<comment type="caution">
    <text evidence="7">The sequence shown here is derived from an EMBL/GenBank/DDBJ whole genome shotgun (WGS) entry which is preliminary data.</text>
</comment>
<feature type="region of interest" description="Disordered" evidence="5">
    <location>
        <begin position="694"/>
        <end position="719"/>
    </location>
</feature>
<dbReference type="PROSITE" id="PS01053">
    <property type="entry name" value="ARGINASE_1"/>
    <property type="match status" value="1"/>
</dbReference>
<feature type="compositionally biased region" description="Basic and acidic residues" evidence="5">
    <location>
        <begin position="81"/>
        <end position="108"/>
    </location>
</feature>
<dbReference type="AlphaFoldDB" id="J5Q483"/>
<feature type="compositionally biased region" description="Pro residues" evidence="5">
    <location>
        <begin position="196"/>
        <end position="209"/>
    </location>
</feature>
<sequence length="719" mass="77692">MGKKGSSNPADAYPLRAKELKRDARKKVREDQAVKRDTRDLEGQINYLKSVTNLDDDGKDRLRKLEDELKQVNKLKEKYVAAHPDARDRVFHTGKYAPREHNDNEGPKPDPMAHLYNPDGTLRDPKKSYYYDPVYNPYGVPPPGMPYRERTPTGMTDPEDSSDDSDEDSDDDIVMPEGPPPEEEPDSDDSDWIPLPDGPPPPSALPALPPIHMGRGGMRGRGQPRGGPPRGGPPRGGPGRPLPAAPPSLPAKPGTAPVVTAPAAPRVEPKAAVAAAPVAATISAEPQLRDLRKETTQFVPRAARNVKVRQDQGPGLLGKLKGVGVVRDQAEEDYDKFLEGLDHSLVLAHSGQETFDQEPWHLTFSGIAGFMRLPFARCLEEPGKAFDLAILGMPFDTTVSYRPGARFGPHAIRSGSRRAGPARSFLVPWGTSVTQESNLEIVSCEASESSSLQIDCNDVPISPYDPALAIDEMQTAYATLINRPVVNADGYTAQLAKDGREHPRILTLGGDHTVVLPILGALYDVYGPITVLHFDAHLDTWNGHELGGAHSEQHKVVSKAADRQSMNDLLHDEAVGFQVFTTDDIDDMGADGIAAALKKRLGKGPVYLSFDIDTIDPSMAPATGTPESGGWTTREVKRIIRALGDLNIVGADIVEVAPAYDTNAELTAMAASDLAQEFMALMIARKPNPAVKGGKLNPGLKAKAKVAGQEQDAAARDEL</sequence>
<dbReference type="GO" id="GO:0046872">
    <property type="term" value="F:metal ion binding"/>
    <property type="evidence" value="ECO:0007669"/>
    <property type="project" value="UniProtKB-KW"/>
</dbReference>
<dbReference type="GO" id="GO:0006396">
    <property type="term" value="P:RNA processing"/>
    <property type="evidence" value="ECO:0007669"/>
    <property type="project" value="InterPro"/>
</dbReference>
<dbReference type="GeneID" id="25989668"/>
<dbReference type="KEGG" id="tasa:A1Q1_06156"/>
<dbReference type="PROSITE" id="PS51409">
    <property type="entry name" value="ARGINASE_2"/>
    <property type="match status" value="1"/>
</dbReference>
<dbReference type="PANTHER" id="PTHR11358:SF26">
    <property type="entry name" value="GUANIDINO ACID HYDROLASE, MITOCHONDRIAL"/>
    <property type="match status" value="1"/>
</dbReference>
<dbReference type="RefSeq" id="XP_014176840.1">
    <property type="nucleotide sequence ID" value="XM_014321365.1"/>
</dbReference>
<dbReference type="InterPro" id="IPR019007">
    <property type="entry name" value="Wbp11/ELF5/Saf1_N"/>
</dbReference>
<dbReference type="Proteomes" id="UP000002748">
    <property type="component" value="Unassembled WGS sequence"/>
</dbReference>
<evidence type="ECO:0000256" key="4">
    <source>
        <dbReference type="RuleBase" id="RU003684"/>
    </source>
</evidence>
<dbReference type="EMBL" id="ALBS01000327">
    <property type="protein sequence ID" value="EJT45393.1"/>
    <property type="molecule type" value="Genomic_DNA"/>
</dbReference>
<dbReference type="InterPro" id="IPR006035">
    <property type="entry name" value="Ureohydrolase"/>
</dbReference>
<organism evidence="7 8">
    <name type="scientific">Trichosporon asahii var. asahii (strain ATCC 90039 / CBS 2479 / JCM 2466 / KCTC 7840 / NBRC 103889/ NCYC 2677 / UAMH 7654)</name>
    <name type="common">Yeast</name>
    <dbReference type="NCBI Taxonomy" id="1186058"/>
    <lineage>
        <taxon>Eukaryota</taxon>
        <taxon>Fungi</taxon>
        <taxon>Dikarya</taxon>
        <taxon>Basidiomycota</taxon>
        <taxon>Agaricomycotina</taxon>
        <taxon>Tremellomycetes</taxon>
        <taxon>Trichosporonales</taxon>
        <taxon>Trichosporonaceae</taxon>
        <taxon>Trichosporon</taxon>
    </lineage>
</organism>
<evidence type="ECO:0000256" key="2">
    <source>
        <dbReference type="ARBA" id="ARBA00022723"/>
    </source>
</evidence>
<feature type="compositionally biased region" description="Pro residues" evidence="5">
    <location>
        <begin position="226"/>
        <end position="250"/>
    </location>
</feature>
<evidence type="ECO:0000256" key="1">
    <source>
        <dbReference type="ARBA" id="ARBA00009227"/>
    </source>
</evidence>
<evidence type="ECO:0000256" key="3">
    <source>
        <dbReference type="ARBA" id="ARBA00022801"/>
    </source>
</evidence>
<dbReference type="Pfam" id="PF09429">
    <property type="entry name" value="Wbp11"/>
    <property type="match status" value="1"/>
</dbReference>
<feature type="compositionally biased region" description="Acidic residues" evidence="5">
    <location>
        <begin position="157"/>
        <end position="191"/>
    </location>
</feature>
<proteinExistence type="inferred from homology"/>
<protein>
    <recommendedName>
        <fullName evidence="6">Wbp11/ELF5/Saf1 N-terminal domain-containing protein</fullName>
    </recommendedName>
</protein>
<feature type="compositionally biased region" description="Basic and acidic residues" evidence="5">
    <location>
        <begin position="16"/>
        <end position="39"/>
    </location>
</feature>
<dbReference type="OrthoDB" id="288726at2759"/>
<dbReference type="Pfam" id="PF00491">
    <property type="entry name" value="Arginase"/>
    <property type="match status" value="1"/>
</dbReference>
<evidence type="ECO:0000256" key="5">
    <source>
        <dbReference type="SAM" id="MobiDB-lite"/>
    </source>
</evidence>